<sequence length="62" mass="6958">MTRSSFDWVVQSTAKQHLRNQGCLIPCPPTCHRSSIPPPSSLGDKLSSTVSPWMRLNLHLKE</sequence>
<protein>
    <submittedName>
        <fullName evidence="1">Uncharacterized protein</fullName>
    </submittedName>
</protein>
<accession>A0ABS8TGI6</accession>
<dbReference type="Proteomes" id="UP000823775">
    <property type="component" value="Unassembled WGS sequence"/>
</dbReference>
<dbReference type="EMBL" id="JACEIK010001514">
    <property type="protein sequence ID" value="MCD7469975.1"/>
    <property type="molecule type" value="Genomic_DNA"/>
</dbReference>
<evidence type="ECO:0000313" key="1">
    <source>
        <dbReference type="EMBL" id="MCD7469975.1"/>
    </source>
</evidence>
<feature type="non-terminal residue" evidence="1">
    <location>
        <position position="62"/>
    </location>
</feature>
<organism evidence="1 2">
    <name type="scientific">Datura stramonium</name>
    <name type="common">Jimsonweed</name>
    <name type="synonym">Common thornapple</name>
    <dbReference type="NCBI Taxonomy" id="4076"/>
    <lineage>
        <taxon>Eukaryota</taxon>
        <taxon>Viridiplantae</taxon>
        <taxon>Streptophyta</taxon>
        <taxon>Embryophyta</taxon>
        <taxon>Tracheophyta</taxon>
        <taxon>Spermatophyta</taxon>
        <taxon>Magnoliopsida</taxon>
        <taxon>eudicotyledons</taxon>
        <taxon>Gunneridae</taxon>
        <taxon>Pentapetalae</taxon>
        <taxon>asterids</taxon>
        <taxon>lamiids</taxon>
        <taxon>Solanales</taxon>
        <taxon>Solanaceae</taxon>
        <taxon>Solanoideae</taxon>
        <taxon>Datureae</taxon>
        <taxon>Datura</taxon>
    </lineage>
</organism>
<proteinExistence type="predicted"/>
<reference evidence="1 2" key="1">
    <citation type="journal article" date="2021" name="BMC Genomics">
        <title>Datura genome reveals duplications of psychoactive alkaloid biosynthetic genes and high mutation rate following tissue culture.</title>
        <authorList>
            <person name="Rajewski A."/>
            <person name="Carter-House D."/>
            <person name="Stajich J."/>
            <person name="Litt A."/>
        </authorList>
    </citation>
    <scope>NUCLEOTIDE SEQUENCE [LARGE SCALE GENOMIC DNA]</scope>
    <source>
        <strain evidence="1">AR-01</strain>
    </source>
</reference>
<evidence type="ECO:0000313" key="2">
    <source>
        <dbReference type="Proteomes" id="UP000823775"/>
    </source>
</evidence>
<keyword evidence="2" id="KW-1185">Reference proteome</keyword>
<comment type="caution">
    <text evidence="1">The sequence shown here is derived from an EMBL/GenBank/DDBJ whole genome shotgun (WGS) entry which is preliminary data.</text>
</comment>
<name>A0ABS8TGI6_DATST</name>
<gene>
    <name evidence="1" type="ORF">HAX54_009472</name>
</gene>